<gene>
    <name evidence="2" type="ORF">A9Z60_02355</name>
</gene>
<reference evidence="2 3" key="1">
    <citation type="submission" date="2016-06" db="EMBL/GenBank/DDBJ databases">
        <title>Draft genome of Moraxella nonliquefaciens CCUG 60284.</title>
        <authorList>
            <person name="Salva-Serra F."/>
            <person name="Engstrom-Jakobsson H."/>
            <person name="Thorell K."/>
            <person name="Gonzales-Siles L."/>
            <person name="Karlsson R."/>
            <person name="Boulund F."/>
            <person name="Engstrand L."/>
            <person name="Kristiansson E."/>
            <person name="Moore E."/>
        </authorList>
    </citation>
    <scope>NUCLEOTIDE SEQUENCE [LARGE SCALE GENOMIC DNA]</scope>
    <source>
        <strain evidence="2 3">CCUG 60284</strain>
    </source>
</reference>
<accession>A0A1B8PN76</accession>
<name>A0A1B8PN76_MORNO</name>
<sequence>MAKVVLKGHIIIPKTNRQVILDELKKHIDLTRQESGCLIFQITQDNSDADKFWVYEEFVNKEAFDFHQARVRSSAWGVVSADVERHYEPLIMIDD</sequence>
<feature type="domain" description="ABM" evidence="1">
    <location>
        <begin position="4"/>
        <end position="92"/>
    </location>
</feature>
<dbReference type="Pfam" id="PF03992">
    <property type="entry name" value="ABM"/>
    <property type="match status" value="1"/>
</dbReference>
<dbReference type="OrthoDB" id="9812192at2"/>
<dbReference type="EMBL" id="LZDN01000001">
    <property type="protein sequence ID" value="OBX52513.1"/>
    <property type="molecule type" value="Genomic_DNA"/>
</dbReference>
<dbReference type="SUPFAM" id="SSF54909">
    <property type="entry name" value="Dimeric alpha+beta barrel"/>
    <property type="match status" value="1"/>
</dbReference>
<keyword evidence="2" id="KW-0503">Monooxygenase</keyword>
<dbReference type="InterPro" id="IPR011008">
    <property type="entry name" value="Dimeric_a/b-barrel"/>
</dbReference>
<comment type="caution">
    <text evidence="2">The sequence shown here is derived from an EMBL/GenBank/DDBJ whole genome shotgun (WGS) entry which is preliminary data.</text>
</comment>
<proteinExistence type="predicted"/>
<dbReference type="AlphaFoldDB" id="A0A1B8PN76"/>
<protein>
    <submittedName>
        <fullName evidence="2">Antibiotic biosynthesis monooxygenase</fullName>
    </submittedName>
</protein>
<dbReference type="InterPro" id="IPR007138">
    <property type="entry name" value="ABM_dom"/>
</dbReference>
<evidence type="ECO:0000313" key="2">
    <source>
        <dbReference type="EMBL" id="OBX52513.1"/>
    </source>
</evidence>
<dbReference type="GO" id="GO:0004497">
    <property type="term" value="F:monooxygenase activity"/>
    <property type="evidence" value="ECO:0007669"/>
    <property type="project" value="UniProtKB-KW"/>
</dbReference>
<dbReference type="Gene3D" id="3.30.70.100">
    <property type="match status" value="1"/>
</dbReference>
<organism evidence="2 3">
    <name type="scientific">Moraxella nonliquefaciens</name>
    <dbReference type="NCBI Taxonomy" id="478"/>
    <lineage>
        <taxon>Bacteria</taxon>
        <taxon>Pseudomonadati</taxon>
        <taxon>Pseudomonadota</taxon>
        <taxon>Gammaproteobacteria</taxon>
        <taxon>Moraxellales</taxon>
        <taxon>Moraxellaceae</taxon>
        <taxon>Moraxella</taxon>
    </lineage>
</organism>
<dbReference type="RefSeq" id="WP_066891443.1">
    <property type="nucleotide sequence ID" value="NZ_LZDN01000001.1"/>
</dbReference>
<dbReference type="Proteomes" id="UP000092671">
    <property type="component" value="Unassembled WGS sequence"/>
</dbReference>
<keyword evidence="2" id="KW-0560">Oxidoreductase</keyword>
<evidence type="ECO:0000259" key="1">
    <source>
        <dbReference type="PROSITE" id="PS51725"/>
    </source>
</evidence>
<dbReference type="PROSITE" id="PS51725">
    <property type="entry name" value="ABM"/>
    <property type="match status" value="1"/>
</dbReference>
<evidence type="ECO:0000313" key="3">
    <source>
        <dbReference type="Proteomes" id="UP000092671"/>
    </source>
</evidence>